<dbReference type="AlphaFoldDB" id="A0A517U0Z8"/>
<accession>A0A517U0Z8</accession>
<evidence type="ECO:0000256" key="1">
    <source>
        <dbReference type="ARBA" id="ARBA00022741"/>
    </source>
</evidence>
<keyword evidence="2" id="KW-0067">ATP-binding</keyword>
<dbReference type="GO" id="GO:0016887">
    <property type="term" value="F:ATP hydrolysis activity"/>
    <property type="evidence" value="ECO:0007669"/>
    <property type="project" value="TreeGrafter"/>
</dbReference>
<dbReference type="GO" id="GO:0005524">
    <property type="term" value="F:ATP binding"/>
    <property type="evidence" value="ECO:0007669"/>
    <property type="project" value="UniProtKB-KW"/>
</dbReference>
<dbReference type="RefSeq" id="WP_145434058.1">
    <property type="nucleotide sequence ID" value="NZ_CP036339.1"/>
</dbReference>
<dbReference type="SUPFAM" id="SSF52540">
    <property type="entry name" value="P-loop containing nucleoside triphosphate hydrolases"/>
    <property type="match status" value="1"/>
</dbReference>
<dbReference type="EMBL" id="CP036339">
    <property type="protein sequence ID" value="QDT74291.1"/>
    <property type="molecule type" value="Genomic_DNA"/>
</dbReference>
<organism evidence="4 5">
    <name type="scientific">Lacipirellula limnantheis</name>
    <dbReference type="NCBI Taxonomy" id="2528024"/>
    <lineage>
        <taxon>Bacteria</taxon>
        <taxon>Pseudomonadati</taxon>
        <taxon>Planctomycetota</taxon>
        <taxon>Planctomycetia</taxon>
        <taxon>Pirellulales</taxon>
        <taxon>Lacipirellulaceae</taxon>
        <taxon>Lacipirellula</taxon>
    </lineage>
</organism>
<dbReference type="Pfam" id="PF06564">
    <property type="entry name" value="CBP_BcsQ"/>
    <property type="match status" value="1"/>
</dbReference>
<evidence type="ECO:0000256" key="2">
    <source>
        <dbReference type="ARBA" id="ARBA00022840"/>
    </source>
</evidence>
<dbReference type="InterPro" id="IPR027417">
    <property type="entry name" value="P-loop_NTPase"/>
</dbReference>
<keyword evidence="1" id="KW-0547">Nucleotide-binding</keyword>
<dbReference type="Proteomes" id="UP000317909">
    <property type="component" value="Chromosome"/>
</dbReference>
<keyword evidence="5" id="KW-1185">Reference proteome</keyword>
<dbReference type="GO" id="GO:0009898">
    <property type="term" value="C:cytoplasmic side of plasma membrane"/>
    <property type="evidence" value="ECO:0007669"/>
    <property type="project" value="TreeGrafter"/>
</dbReference>
<gene>
    <name evidence="4" type="primary">ylxH_2</name>
    <name evidence="4" type="ORF">I41_34860</name>
</gene>
<dbReference type="InterPro" id="IPR050625">
    <property type="entry name" value="ParA/MinD_ATPase"/>
</dbReference>
<evidence type="ECO:0000313" key="4">
    <source>
        <dbReference type="EMBL" id="QDT74291.1"/>
    </source>
</evidence>
<protein>
    <submittedName>
        <fullName evidence="4">Flagellum site-determining protein YlxH</fullName>
    </submittedName>
</protein>
<dbReference type="GO" id="GO:0005829">
    <property type="term" value="C:cytosol"/>
    <property type="evidence" value="ECO:0007669"/>
    <property type="project" value="TreeGrafter"/>
</dbReference>
<dbReference type="InterPro" id="IPR017746">
    <property type="entry name" value="Cellulose_synthase_operon_BcsQ"/>
</dbReference>
<name>A0A517U0Z8_9BACT</name>
<dbReference type="Gene3D" id="3.40.50.300">
    <property type="entry name" value="P-loop containing nucleotide triphosphate hydrolases"/>
    <property type="match status" value="1"/>
</dbReference>
<dbReference type="PANTHER" id="PTHR43384">
    <property type="entry name" value="SEPTUM SITE-DETERMINING PROTEIN MIND HOMOLOG, CHLOROPLASTIC-RELATED"/>
    <property type="match status" value="1"/>
</dbReference>
<sequence length="309" mass="33895">MPDQAAQLRKLVRVAAQADPSLAPGGPIVAVSGGRAEMGTTTVACQLARELARLGKQVILIDANVLRPGAAHHFNLRPPQDDNIDAILRGTRRAVEVLVEVAEGVRLLPGIALGELPPPLDRQAVDHFASELVALSQQSDAILIDAGSGMNPWVDRLWQLARQVLLVATPESESFLDAYAAVKLSQHHRHDGKIRLLLNRTIDDWELAPLAMRFEDTCAKFLRLTPKPAAALPEFLRTKQPSIGEENLPPSSLRHPPSIPDEPFRRATRLLAADLAADFRVAALRLVKPKQLSASSFHYTDKRDLSQRR</sequence>
<evidence type="ECO:0000256" key="3">
    <source>
        <dbReference type="SAM" id="MobiDB-lite"/>
    </source>
</evidence>
<dbReference type="OrthoDB" id="9816297at2"/>
<feature type="region of interest" description="Disordered" evidence="3">
    <location>
        <begin position="240"/>
        <end position="260"/>
    </location>
</feature>
<dbReference type="KEGG" id="llh:I41_34860"/>
<dbReference type="PANTHER" id="PTHR43384:SF4">
    <property type="entry name" value="CELLULOSE BIOSYNTHESIS PROTEIN BCSQ-RELATED"/>
    <property type="match status" value="1"/>
</dbReference>
<proteinExistence type="predicted"/>
<reference evidence="4 5" key="1">
    <citation type="submission" date="2019-02" db="EMBL/GenBank/DDBJ databases">
        <title>Deep-cultivation of Planctomycetes and their phenomic and genomic characterization uncovers novel biology.</title>
        <authorList>
            <person name="Wiegand S."/>
            <person name="Jogler M."/>
            <person name="Boedeker C."/>
            <person name="Pinto D."/>
            <person name="Vollmers J."/>
            <person name="Rivas-Marin E."/>
            <person name="Kohn T."/>
            <person name="Peeters S.H."/>
            <person name="Heuer A."/>
            <person name="Rast P."/>
            <person name="Oberbeckmann S."/>
            <person name="Bunk B."/>
            <person name="Jeske O."/>
            <person name="Meyerdierks A."/>
            <person name="Storesund J.E."/>
            <person name="Kallscheuer N."/>
            <person name="Luecker S."/>
            <person name="Lage O.M."/>
            <person name="Pohl T."/>
            <person name="Merkel B.J."/>
            <person name="Hornburger P."/>
            <person name="Mueller R.-W."/>
            <person name="Bruemmer F."/>
            <person name="Labrenz M."/>
            <person name="Spormann A.M."/>
            <person name="Op den Camp H."/>
            <person name="Overmann J."/>
            <person name="Amann R."/>
            <person name="Jetten M.S.M."/>
            <person name="Mascher T."/>
            <person name="Medema M.H."/>
            <person name="Devos D.P."/>
            <person name="Kaster A.-K."/>
            <person name="Ovreas L."/>
            <person name="Rohde M."/>
            <person name="Galperin M.Y."/>
            <person name="Jogler C."/>
        </authorList>
    </citation>
    <scope>NUCLEOTIDE SEQUENCE [LARGE SCALE GENOMIC DNA]</scope>
    <source>
        <strain evidence="4 5">I41</strain>
    </source>
</reference>
<dbReference type="GO" id="GO:0051782">
    <property type="term" value="P:negative regulation of cell division"/>
    <property type="evidence" value="ECO:0007669"/>
    <property type="project" value="TreeGrafter"/>
</dbReference>
<evidence type="ECO:0000313" key="5">
    <source>
        <dbReference type="Proteomes" id="UP000317909"/>
    </source>
</evidence>